<evidence type="ECO:0000256" key="3">
    <source>
        <dbReference type="RuleBase" id="RU366045"/>
    </source>
</evidence>
<dbReference type="PANTHER" id="PTHR21240">
    <property type="entry name" value="2-AMINO-3-CARBOXYLMUCONATE-6-SEMIALDEHYDE DECARBOXYLASE"/>
    <property type="match status" value="1"/>
</dbReference>
<reference evidence="5 6" key="1">
    <citation type="journal article" date="2021" name="Nat. Commun.">
        <title>Genetic determinants of endophytism in the Arabidopsis root mycobiome.</title>
        <authorList>
            <person name="Mesny F."/>
            <person name="Miyauchi S."/>
            <person name="Thiergart T."/>
            <person name="Pickel B."/>
            <person name="Atanasova L."/>
            <person name="Karlsson M."/>
            <person name="Huettel B."/>
            <person name="Barry K.W."/>
            <person name="Haridas S."/>
            <person name="Chen C."/>
            <person name="Bauer D."/>
            <person name="Andreopoulos W."/>
            <person name="Pangilinan J."/>
            <person name="LaButti K."/>
            <person name="Riley R."/>
            <person name="Lipzen A."/>
            <person name="Clum A."/>
            <person name="Drula E."/>
            <person name="Henrissat B."/>
            <person name="Kohler A."/>
            <person name="Grigoriev I.V."/>
            <person name="Martin F.M."/>
            <person name="Hacquard S."/>
        </authorList>
    </citation>
    <scope>NUCLEOTIDE SEQUENCE [LARGE SCALE GENOMIC DNA]</scope>
    <source>
        <strain evidence="5 6">MPI-SDFR-AT-0080</strain>
    </source>
</reference>
<evidence type="ECO:0000259" key="4">
    <source>
        <dbReference type="Pfam" id="PF04909"/>
    </source>
</evidence>
<keyword evidence="6" id="KW-1185">Reference proteome</keyword>
<evidence type="ECO:0000256" key="2">
    <source>
        <dbReference type="ARBA" id="ARBA00023239"/>
    </source>
</evidence>
<organism evidence="5 6">
    <name type="scientific">Macrophomina phaseolina</name>
    <dbReference type="NCBI Taxonomy" id="35725"/>
    <lineage>
        <taxon>Eukaryota</taxon>
        <taxon>Fungi</taxon>
        <taxon>Dikarya</taxon>
        <taxon>Ascomycota</taxon>
        <taxon>Pezizomycotina</taxon>
        <taxon>Dothideomycetes</taxon>
        <taxon>Dothideomycetes incertae sedis</taxon>
        <taxon>Botryosphaeriales</taxon>
        <taxon>Botryosphaeriaceae</taxon>
        <taxon>Macrophomina</taxon>
    </lineage>
</organism>
<accession>A0ABQ8FTN9</accession>
<evidence type="ECO:0000256" key="1">
    <source>
        <dbReference type="ARBA" id="ARBA00022793"/>
    </source>
</evidence>
<dbReference type="Pfam" id="PF04909">
    <property type="entry name" value="Amidohydro_2"/>
    <property type="match status" value="1"/>
</dbReference>
<dbReference type="Proteomes" id="UP000774617">
    <property type="component" value="Unassembled WGS sequence"/>
</dbReference>
<feature type="domain" description="Amidohydrolase-related" evidence="4">
    <location>
        <begin position="89"/>
        <end position="402"/>
    </location>
</feature>
<dbReference type="PANTHER" id="PTHR21240:SF31">
    <property type="entry name" value="AMIDOHYDROLASE FAMILY PROTEIN (AFU_ORTHOLOGUE AFUA_7G05840)"/>
    <property type="match status" value="1"/>
</dbReference>
<comment type="caution">
    <text evidence="5">The sequence shown here is derived from an EMBL/GenBank/DDBJ whole genome shotgun (WGS) entry which is preliminary data.</text>
</comment>
<sequence length="406" mass="44900">MSRGVRIDASPSDQLNRQYPAHACPYIFGIMYFAVRTAARALKMRGTIAVEEAVIPPFQHHTLAQWQPILAPGSDVDAGVKAHGARLSDIHGHRLQAMDAEGVEYMLLSLTSPGAQGEHDQATAERVAREANDWLAAEGSAIVINSRGTSADLANAPVNMNPRRFGALAAVSMHDPAQAADELRRSVSQLGMFGGLVNDWQSTGADGTGRKYYDAAEYDVFWKTVQELDVPIYFHPRYPPLAELKTGQGVSGAYHGRTQMLGAGCSFHLDLSWHLYAVCSSGVFDRFPRVQVVAGHLGEGIPFNLWRADHWLNKPQKKKTRPSKHDYTYYFRNNVHITTSGNFNTAGLSFCMNEISPGRCLYAIDTPYDAIEEAQAWWKALDLQESEKEDIGRGNAIRLFKLPLDP</sequence>
<dbReference type="Gene3D" id="3.20.20.140">
    <property type="entry name" value="Metal-dependent hydrolases"/>
    <property type="match status" value="1"/>
</dbReference>
<dbReference type="SUPFAM" id="SSF51556">
    <property type="entry name" value="Metallo-dependent hydrolases"/>
    <property type="match status" value="1"/>
</dbReference>
<keyword evidence="1 3" id="KW-0210">Decarboxylase</keyword>
<dbReference type="InterPro" id="IPR006680">
    <property type="entry name" value="Amidohydro-rel"/>
</dbReference>
<protein>
    <recommendedName>
        <fullName evidence="4">Amidohydrolase-related domain-containing protein</fullName>
    </recommendedName>
</protein>
<dbReference type="EMBL" id="JAGTJR010000083">
    <property type="protein sequence ID" value="KAH7014026.1"/>
    <property type="molecule type" value="Genomic_DNA"/>
</dbReference>
<gene>
    <name evidence="5" type="ORF">B0J12DRAFT_443915</name>
</gene>
<dbReference type="InterPro" id="IPR032466">
    <property type="entry name" value="Metal_Hydrolase"/>
</dbReference>
<evidence type="ECO:0000313" key="5">
    <source>
        <dbReference type="EMBL" id="KAH7014026.1"/>
    </source>
</evidence>
<keyword evidence="2 3" id="KW-0456">Lyase</keyword>
<comment type="similarity">
    <text evidence="3">Belongs to the metallo-dependent hydrolases superfamily.</text>
</comment>
<proteinExistence type="inferred from homology"/>
<dbReference type="InterPro" id="IPR032465">
    <property type="entry name" value="ACMSD"/>
</dbReference>
<evidence type="ECO:0000313" key="6">
    <source>
        <dbReference type="Proteomes" id="UP000774617"/>
    </source>
</evidence>
<name>A0ABQ8FTN9_9PEZI</name>